<feature type="transmembrane region" description="Helical" evidence="3">
    <location>
        <begin position="365"/>
        <end position="386"/>
    </location>
</feature>
<dbReference type="EMBL" id="MDYX01000037">
    <property type="protein sequence ID" value="KAF9630225.1"/>
    <property type="molecule type" value="Genomic_DNA"/>
</dbReference>
<gene>
    <name evidence="4" type="ORF">BFW01_g406</name>
</gene>
<organism evidence="4 5">
    <name type="scientific">Lasiodiplodia theobromae</name>
    <dbReference type="NCBI Taxonomy" id="45133"/>
    <lineage>
        <taxon>Eukaryota</taxon>
        <taxon>Fungi</taxon>
        <taxon>Dikarya</taxon>
        <taxon>Ascomycota</taxon>
        <taxon>Pezizomycotina</taxon>
        <taxon>Dothideomycetes</taxon>
        <taxon>Dothideomycetes incertae sedis</taxon>
        <taxon>Botryosphaeriales</taxon>
        <taxon>Botryosphaeriaceae</taxon>
        <taxon>Lasiodiplodia</taxon>
    </lineage>
</organism>
<reference evidence="4" key="2">
    <citation type="journal article" date="2018" name="DNA Res.">
        <title>Comparative genome and transcriptome analyses reveal adaptations to opportunistic infections in woody plant degrading pathogens of Botryosphaeriaceae.</title>
        <authorList>
            <person name="Yan J.Y."/>
            <person name="Zhao W.S."/>
            <person name="Chen Z."/>
            <person name="Xing Q.K."/>
            <person name="Zhang W."/>
            <person name="Chethana K.W.T."/>
            <person name="Xue M.F."/>
            <person name="Xu J.P."/>
            <person name="Phillips A.J.L."/>
            <person name="Wang Y."/>
            <person name="Liu J.H."/>
            <person name="Liu M."/>
            <person name="Zhou Y."/>
            <person name="Jayawardena R.S."/>
            <person name="Manawasinghe I.S."/>
            <person name="Huang J.B."/>
            <person name="Qiao G.H."/>
            <person name="Fu C.Y."/>
            <person name="Guo F.F."/>
            <person name="Dissanayake A.J."/>
            <person name="Peng Y.L."/>
            <person name="Hyde K.D."/>
            <person name="Li X.H."/>
        </authorList>
    </citation>
    <scope>NUCLEOTIDE SEQUENCE</scope>
    <source>
        <strain evidence="4">CSS-01s</strain>
    </source>
</reference>
<dbReference type="PANTHER" id="PTHR11360">
    <property type="entry name" value="MONOCARBOXYLATE TRANSPORTER"/>
    <property type="match status" value="1"/>
</dbReference>
<keyword evidence="3" id="KW-1133">Transmembrane helix</keyword>
<feature type="transmembrane region" description="Helical" evidence="3">
    <location>
        <begin position="272"/>
        <end position="293"/>
    </location>
</feature>
<evidence type="ECO:0000313" key="4">
    <source>
        <dbReference type="EMBL" id="KAF9630225.1"/>
    </source>
</evidence>
<accession>A0A8H7IR23</accession>
<dbReference type="InterPro" id="IPR050327">
    <property type="entry name" value="Proton-linked_MCT"/>
</dbReference>
<evidence type="ECO:0000313" key="5">
    <source>
        <dbReference type="Proteomes" id="UP000627934"/>
    </source>
</evidence>
<feature type="transmembrane region" description="Helical" evidence="3">
    <location>
        <begin position="163"/>
        <end position="182"/>
    </location>
</feature>
<comment type="subcellular location">
    <subcellularLocation>
        <location evidence="1">Membrane</location>
        <topology evidence="1">Multi-pass membrane protein</topology>
    </subcellularLocation>
</comment>
<dbReference type="Gene3D" id="1.20.1250.20">
    <property type="entry name" value="MFS general substrate transporter like domains"/>
    <property type="match status" value="2"/>
</dbReference>
<dbReference type="AlphaFoldDB" id="A0A8H7IR23"/>
<dbReference type="InterPro" id="IPR011701">
    <property type="entry name" value="MFS"/>
</dbReference>
<dbReference type="GO" id="GO:0016020">
    <property type="term" value="C:membrane"/>
    <property type="evidence" value="ECO:0007669"/>
    <property type="project" value="UniProtKB-SubCell"/>
</dbReference>
<evidence type="ECO:0000256" key="2">
    <source>
        <dbReference type="ARBA" id="ARBA00006727"/>
    </source>
</evidence>
<reference evidence="4" key="1">
    <citation type="submission" date="2016-08" db="EMBL/GenBank/DDBJ databases">
        <authorList>
            <person name="Yan J."/>
        </authorList>
    </citation>
    <scope>NUCLEOTIDE SEQUENCE</scope>
    <source>
        <strain evidence="4">CSS-01s</strain>
    </source>
</reference>
<evidence type="ECO:0000256" key="3">
    <source>
        <dbReference type="SAM" id="Phobius"/>
    </source>
</evidence>
<feature type="transmembrane region" description="Helical" evidence="3">
    <location>
        <begin position="103"/>
        <end position="125"/>
    </location>
</feature>
<keyword evidence="3" id="KW-0812">Transmembrane</keyword>
<feature type="transmembrane region" description="Helical" evidence="3">
    <location>
        <begin position="240"/>
        <end position="260"/>
    </location>
</feature>
<name>A0A8H7IR23_9PEZI</name>
<feature type="transmembrane region" description="Helical" evidence="3">
    <location>
        <begin position="73"/>
        <end position="96"/>
    </location>
</feature>
<feature type="transmembrane region" description="Helical" evidence="3">
    <location>
        <begin position="398"/>
        <end position="419"/>
    </location>
</feature>
<comment type="similarity">
    <text evidence="2">Belongs to the major facilitator superfamily. Monocarboxylate porter (TC 2.A.1.13) family.</text>
</comment>
<dbReference type="Pfam" id="PF07690">
    <property type="entry name" value="MFS_1"/>
    <property type="match status" value="1"/>
</dbReference>
<dbReference type="SUPFAM" id="SSF103473">
    <property type="entry name" value="MFS general substrate transporter"/>
    <property type="match status" value="1"/>
</dbReference>
<comment type="caution">
    <text evidence="4">The sequence shown here is derived from an EMBL/GenBank/DDBJ whole genome shotgun (WGS) entry which is preliminary data.</text>
</comment>
<sequence>MRDRADLVEQVDLEHLSQDDSSIVSDGEGGLQAWLTITGSFLVYFASFGYMNSFGFFQDYYQQHYLSDYAPSLIALIGTLQLGLMYLVGPVAGVLFDAYGFQGLYAVAAVGSIVSCIGLSFAQSGHIWQQFLFQGVIFGLTISFGTQSTLAIAGQHFKKKRSLAMGIVAGGSSAGGVCLPIMFSRLVPQIGFGWSIRVAALIFLCCYSTAMVISKQKLPRKPLKSAREILDFDGYRDLRYCAIAAANFVGNLGLYIPYYYVEPYFFIAYPNASIRSYLLPLINASSFFGRLCGGYAADHIGRLNLLYPMTTLSGIISLAMWLPATNPATVIAFTCLYGFCSGIFISVTPSAVAQISPEEKLGARLGALNISAMTVLVGTPIGGAFIKNGTVEEYNRLIVYGGVTTTVAGLLMFVARLLCDRDLRKKW</sequence>
<proteinExistence type="inferred from homology"/>
<dbReference type="PANTHER" id="PTHR11360:SF281">
    <property type="entry name" value="ASPYRIDONES EFFLUX PROTEIN APDF-RELATED"/>
    <property type="match status" value="1"/>
</dbReference>
<protein>
    <recommendedName>
        <fullName evidence="6">Aspyridones efflux protein apdF</fullName>
    </recommendedName>
</protein>
<feature type="transmembrane region" description="Helical" evidence="3">
    <location>
        <begin position="330"/>
        <end position="353"/>
    </location>
</feature>
<feature type="transmembrane region" description="Helical" evidence="3">
    <location>
        <begin position="305"/>
        <end position="324"/>
    </location>
</feature>
<feature type="transmembrane region" description="Helical" evidence="3">
    <location>
        <begin position="194"/>
        <end position="214"/>
    </location>
</feature>
<feature type="transmembrane region" description="Helical" evidence="3">
    <location>
        <begin position="33"/>
        <end position="53"/>
    </location>
</feature>
<keyword evidence="3" id="KW-0472">Membrane</keyword>
<evidence type="ECO:0000256" key="1">
    <source>
        <dbReference type="ARBA" id="ARBA00004141"/>
    </source>
</evidence>
<dbReference type="Proteomes" id="UP000627934">
    <property type="component" value="Unassembled WGS sequence"/>
</dbReference>
<evidence type="ECO:0008006" key="6">
    <source>
        <dbReference type="Google" id="ProtNLM"/>
    </source>
</evidence>
<feature type="transmembrane region" description="Helical" evidence="3">
    <location>
        <begin position="131"/>
        <end position="151"/>
    </location>
</feature>
<dbReference type="GO" id="GO:0022857">
    <property type="term" value="F:transmembrane transporter activity"/>
    <property type="evidence" value="ECO:0007669"/>
    <property type="project" value="InterPro"/>
</dbReference>
<dbReference type="InterPro" id="IPR036259">
    <property type="entry name" value="MFS_trans_sf"/>
</dbReference>